<dbReference type="EMBL" id="BMAT01006831">
    <property type="protein sequence ID" value="GFS20630.1"/>
    <property type="molecule type" value="Genomic_DNA"/>
</dbReference>
<evidence type="ECO:0000313" key="2">
    <source>
        <dbReference type="Proteomes" id="UP000762676"/>
    </source>
</evidence>
<gene>
    <name evidence="1" type="ORF">ElyMa_003317900</name>
</gene>
<sequence length="118" mass="13256">MYSSNGNYPVMIFPQFELLLKRFWKKKTNKRSFTDNFSAHKTALPNVEYFPHVRKLLPALPTQPPVPSFFLVTTTTKLRGMSSVVLMVVQAAAAAAATIQRPARQAGTILPRACSKRF</sequence>
<evidence type="ECO:0000313" key="1">
    <source>
        <dbReference type="EMBL" id="GFS20630.1"/>
    </source>
</evidence>
<keyword evidence="2" id="KW-1185">Reference proteome</keyword>
<dbReference type="Proteomes" id="UP000762676">
    <property type="component" value="Unassembled WGS sequence"/>
</dbReference>
<name>A0AAV4JFR1_9GAST</name>
<proteinExistence type="predicted"/>
<protein>
    <submittedName>
        <fullName evidence="1">Uncharacterized protein</fullName>
    </submittedName>
</protein>
<reference evidence="1 2" key="1">
    <citation type="journal article" date="2021" name="Elife">
        <title>Chloroplast acquisition without the gene transfer in kleptoplastic sea slugs, Plakobranchus ocellatus.</title>
        <authorList>
            <person name="Maeda T."/>
            <person name="Takahashi S."/>
            <person name="Yoshida T."/>
            <person name="Shimamura S."/>
            <person name="Takaki Y."/>
            <person name="Nagai Y."/>
            <person name="Toyoda A."/>
            <person name="Suzuki Y."/>
            <person name="Arimoto A."/>
            <person name="Ishii H."/>
            <person name="Satoh N."/>
            <person name="Nishiyama T."/>
            <person name="Hasebe M."/>
            <person name="Maruyama T."/>
            <person name="Minagawa J."/>
            <person name="Obokata J."/>
            <person name="Shigenobu S."/>
        </authorList>
    </citation>
    <scope>NUCLEOTIDE SEQUENCE [LARGE SCALE GENOMIC DNA]</scope>
</reference>
<organism evidence="1 2">
    <name type="scientific">Elysia marginata</name>
    <dbReference type="NCBI Taxonomy" id="1093978"/>
    <lineage>
        <taxon>Eukaryota</taxon>
        <taxon>Metazoa</taxon>
        <taxon>Spiralia</taxon>
        <taxon>Lophotrochozoa</taxon>
        <taxon>Mollusca</taxon>
        <taxon>Gastropoda</taxon>
        <taxon>Heterobranchia</taxon>
        <taxon>Euthyneura</taxon>
        <taxon>Panpulmonata</taxon>
        <taxon>Sacoglossa</taxon>
        <taxon>Placobranchoidea</taxon>
        <taxon>Plakobranchidae</taxon>
        <taxon>Elysia</taxon>
    </lineage>
</organism>
<accession>A0AAV4JFR1</accession>
<dbReference type="AlphaFoldDB" id="A0AAV4JFR1"/>
<comment type="caution">
    <text evidence="1">The sequence shown here is derived from an EMBL/GenBank/DDBJ whole genome shotgun (WGS) entry which is preliminary data.</text>
</comment>